<feature type="signal peptide" evidence="1">
    <location>
        <begin position="1"/>
        <end position="23"/>
    </location>
</feature>
<dbReference type="EMBL" id="GBRH01276133">
    <property type="protein sequence ID" value="JAD21762.1"/>
    <property type="molecule type" value="Transcribed_RNA"/>
</dbReference>
<evidence type="ECO:0000256" key="1">
    <source>
        <dbReference type="SAM" id="SignalP"/>
    </source>
</evidence>
<feature type="chain" id="PRO_5002059686" evidence="1">
    <location>
        <begin position="24"/>
        <end position="42"/>
    </location>
</feature>
<name>A0A0A8YF02_ARUDO</name>
<sequence length="42" mass="4749">MSQCVRASTTCLRILILCACLQATNFLRGQRGTSQRWPFGYP</sequence>
<keyword evidence="1" id="KW-0732">Signal</keyword>
<proteinExistence type="predicted"/>
<reference evidence="2" key="2">
    <citation type="journal article" date="2015" name="Data Brief">
        <title>Shoot transcriptome of the giant reed, Arundo donax.</title>
        <authorList>
            <person name="Barrero R.A."/>
            <person name="Guerrero F.D."/>
            <person name="Moolhuijzen P."/>
            <person name="Goolsby J.A."/>
            <person name="Tidwell J."/>
            <person name="Bellgard S.E."/>
            <person name="Bellgard M.I."/>
        </authorList>
    </citation>
    <scope>NUCLEOTIDE SEQUENCE</scope>
    <source>
        <tissue evidence="2">Shoot tissue taken approximately 20 cm above the soil surface</tissue>
    </source>
</reference>
<reference evidence="2" key="1">
    <citation type="submission" date="2014-09" db="EMBL/GenBank/DDBJ databases">
        <authorList>
            <person name="Magalhaes I.L.F."/>
            <person name="Oliveira U."/>
            <person name="Santos F.R."/>
            <person name="Vidigal T.H.D.A."/>
            <person name="Brescovit A.D."/>
            <person name="Santos A.J."/>
        </authorList>
    </citation>
    <scope>NUCLEOTIDE SEQUENCE</scope>
    <source>
        <tissue evidence="2">Shoot tissue taken approximately 20 cm above the soil surface</tissue>
    </source>
</reference>
<protein>
    <submittedName>
        <fullName evidence="2">Uncharacterized protein</fullName>
    </submittedName>
</protein>
<evidence type="ECO:0000313" key="2">
    <source>
        <dbReference type="EMBL" id="JAD21762.1"/>
    </source>
</evidence>
<organism evidence="2">
    <name type="scientific">Arundo donax</name>
    <name type="common">Giant reed</name>
    <name type="synonym">Donax arundinaceus</name>
    <dbReference type="NCBI Taxonomy" id="35708"/>
    <lineage>
        <taxon>Eukaryota</taxon>
        <taxon>Viridiplantae</taxon>
        <taxon>Streptophyta</taxon>
        <taxon>Embryophyta</taxon>
        <taxon>Tracheophyta</taxon>
        <taxon>Spermatophyta</taxon>
        <taxon>Magnoliopsida</taxon>
        <taxon>Liliopsida</taxon>
        <taxon>Poales</taxon>
        <taxon>Poaceae</taxon>
        <taxon>PACMAD clade</taxon>
        <taxon>Arundinoideae</taxon>
        <taxon>Arundineae</taxon>
        <taxon>Arundo</taxon>
    </lineage>
</organism>
<accession>A0A0A8YF02</accession>
<dbReference type="AlphaFoldDB" id="A0A0A8YF02"/>